<dbReference type="Pfam" id="PF07691">
    <property type="entry name" value="PA14"/>
    <property type="match status" value="1"/>
</dbReference>
<evidence type="ECO:0000313" key="7">
    <source>
        <dbReference type="EMBL" id="KAF9446084.1"/>
    </source>
</evidence>
<dbReference type="SUPFAM" id="SSF51445">
    <property type="entry name" value="(Trans)glycosidases"/>
    <property type="match status" value="1"/>
</dbReference>
<dbReference type="InterPro" id="IPR050288">
    <property type="entry name" value="Cellulose_deg_GH3"/>
</dbReference>
<dbReference type="InterPro" id="IPR036881">
    <property type="entry name" value="Glyco_hydro_3_C_sf"/>
</dbReference>
<dbReference type="Gene3D" id="3.20.20.300">
    <property type="entry name" value="Glycoside hydrolase, family 3, N-terminal domain"/>
    <property type="match status" value="1"/>
</dbReference>
<sequence>MPPSDFAKANLDQVVDALTTDEAILLSAGVGFWHTHAIERLGIPAVKVSDGPNGIRGNHFFMGTPAKCLPSSTAMGATFDRELVEEVGLKLLAREAKLRAASIVLAPTCNIQRNPLGGRSFESFSEDPYLSGILAGAYINGVQKGGIGATIKHFVGNDKENDRLGYDSVIDERSLREIYLLPFMLAQKLASPWAYMTAYNRVNGIHVCENPDLLEKILREEWKSDAMVMSDWFGTYSVDIGLNAGVDLEMPGLNKWRTLDQVNRSIQARKVTSRTIKTRARKVLKLVQKCAKGAPEILDGDGLERTIDSEEDNNLMRKFAAESIVLLKNENQVLPIDAKKVKKVAIVGGNAKALVLSGGGSAALKASYFISPYEGIVKALKEVNPDVEISYSEGARAYMTMPSLDYDLFTKTGERGWIGTWHTHESHESLVPIEEPIKTQYIDETRIFISTSYPKGITKKWSLRLTGYLKPREHDCKFEFGLTAAGRAKLYVDGKLVIDNWTRQRRGEAFFGCGSEEEKGIVELKAGVKHAIYVEFCNVRGPADGDEDEAIMDSNPGVRLGGAEVQDSNELLGSAVAIAKDADAVIAVVGLNADWETEGYDRTTLVLPGRTDELIQKVAAVNPRTVVVTQSGSAITLPWVDDVSTLVHAWYLGNATGDAIADVLFGKHNPSGKLSLTFPKRLEDVPSHGHFNIDKGKVRYAEGIYVGYKHYQHRSITPIFPFGHGLSYTTFTLSNLKLSQPTITPDNQFNLKASVTLTNTGNLPGSQIIQLYVGLPRTSELTHPRWQLRAFEKARDVQPGKSWEVNLVLDRLSVSYWDTRDKEWSVENGSYDVRVAFTSEEGVGEGQEVLGKFQIEKSFGWRGL</sequence>
<dbReference type="Gene3D" id="3.40.50.1700">
    <property type="entry name" value="Glycoside hydrolase family 3 C-terminal domain"/>
    <property type="match status" value="1"/>
</dbReference>
<evidence type="ECO:0000256" key="5">
    <source>
        <dbReference type="ARBA" id="ARBA00023295"/>
    </source>
</evidence>
<keyword evidence="5" id="KW-0326">Glycosidase</keyword>
<reference evidence="7" key="1">
    <citation type="submission" date="2020-11" db="EMBL/GenBank/DDBJ databases">
        <authorList>
            <consortium name="DOE Joint Genome Institute"/>
            <person name="Ahrendt S."/>
            <person name="Riley R."/>
            <person name="Andreopoulos W."/>
            <person name="Labutti K."/>
            <person name="Pangilinan J."/>
            <person name="Ruiz-Duenas F.J."/>
            <person name="Barrasa J.M."/>
            <person name="Sanchez-Garcia M."/>
            <person name="Camarero S."/>
            <person name="Miyauchi S."/>
            <person name="Serrano A."/>
            <person name="Linde D."/>
            <person name="Babiker R."/>
            <person name="Drula E."/>
            <person name="Ayuso-Fernandez I."/>
            <person name="Pacheco R."/>
            <person name="Padilla G."/>
            <person name="Ferreira P."/>
            <person name="Barriuso J."/>
            <person name="Kellner H."/>
            <person name="Castanera R."/>
            <person name="Alfaro M."/>
            <person name="Ramirez L."/>
            <person name="Pisabarro A.G."/>
            <person name="Kuo A."/>
            <person name="Tritt A."/>
            <person name="Lipzen A."/>
            <person name="He G."/>
            <person name="Yan M."/>
            <person name="Ng V."/>
            <person name="Cullen D."/>
            <person name="Martin F."/>
            <person name="Rosso M.-N."/>
            <person name="Henrissat B."/>
            <person name="Hibbett D."/>
            <person name="Martinez A.T."/>
            <person name="Grigoriev I.V."/>
        </authorList>
    </citation>
    <scope>NUCLEOTIDE SEQUENCE</scope>
    <source>
        <strain evidence="7">MF-IS2</strain>
    </source>
</reference>
<dbReference type="InterPro" id="IPR001764">
    <property type="entry name" value="Glyco_hydro_3_N"/>
</dbReference>
<feature type="domain" description="PA14" evidence="6">
    <location>
        <begin position="412"/>
        <end position="576"/>
    </location>
</feature>
<dbReference type="PROSITE" id="PS51820">
    <property type="entry name" value="PA14"/>
    <property type="match status" value="1"/>
</dbReference>
<dbReference type="GO" id="GO:0008422">
    <property type="term" value="F:beta-glucosidase activity"/>
    <property type="evidence" value="ECO:0007669"/>
    <property type="project" value="UniProtKB-EC"/>
</dbReference>
<dbReference type="GO" id="GO:0009251">
    <property type="term" value="P:glucan catabolic process"/>
    <property type="evidence" value="ECO:0007669"/>
    <property type="project" value="TreeGrafter"/>
</dbReference>
<accession>A0A9P5X9B2</accession>
<organism evidence="7 8">
    <name type="scientific">Macrolepiota fuliginosa MF-IS2</name>
    <dbReference type="NCBI Taxonomy" id="1400762"/>
    <lineage>
        <taxon>Eukaryota</taxon>
        <taxon>Fungi</taxon>
        <taxon>Dikarya</taxon>
        <taxon>Basidiomycota</taxon>
        <taxon>Agaricomycotina</taxon>
        <taxon>Agaricomycetes</taxon>
        <taxon>Agaricomycetidae</taxon>
        <taxon>Agaricales</taxon>
        <taxon>Agaricineae</taxon>
        <taxon>Agaricaceae</taxon>
        <taxon>Macrolepiota</taxon>
    </lineage>
</organism>
<dbReference type="Pfam" id="PF14310">
    <property type="entry name" value="Fn3-like"/>
    <property type="match status" value="1"/>
</dbReference>
<evidence type="ECO:0000256" key="2">
    <source>
        <dbReference type="ARBA" id="ARBA00005336"/>
    </source>
</evidence>
<dbReference type="SUPFAM" id="SSF52279">
    <property type="entry name" value="Beta-D-glucan exohydrolase, C-terminal domain"/>
    <property type="match status" value="1"/>
</dbReference>
<dbReference type="Pfam" id="PF01915">
    <property type="entry name" value="Glyco_hydro_3_C"/>
    <property type="match status" value="1"/>
</dbReference>
<dbReference type="EC" id="3.2.1.21" evidence="3"/>
<dbReference type="InterPro" id="IPR013783">
    <property type="entry name" value="Ig-like_fold"/>
</dbReference>
<comment type="similarity">
    <text evidence="2">Belongs to the glycosyl hydrolase 3 family.</text>
</comment>
<dbReference type="InterPro" id="IPR036962">
    <property type="entry name" value="Glyco_hydro_3_N_sf"/>
</dbReference>
<dbReference type="Gene3D" id="2.60.120.260">
    <property type="entry name" value="Galactose-binding domain-like"/>
    <property type="match status" value="1"/>
</dbReference>
<dbReference type="SMART" id="SM00758">
    <property type="entry name" value="PA14"/>
    <property type="match status" value="1"/>
</dbReference>
<keyword evidence="8" id="KW-1185">Reference proteome</keyword>
<comment type="catalytic activity">
    <reaction evidence="1">
        <text>Hydrolysis of terminal, non-reducing beta-D-glucosyl residues with release of beta-D-glucose.</text>
        <dbReference type="EC" id="3.2.1.21"/>
    </reaction>
</comment>
<dbReference type="EMBL" id="MU151263">
    <property type="protein sequence ID" value="KAF9446084.1"/>
    <property type="molecule type" value="Genomic_DNA"/>
</dbReference>
<dbReference type="PANTHER" id="PTHR42715:SF27">
    <property type="entry name" value="BETA-GLUCOSIDASE-RELATED"/>
    <property type="match status" value="1"/>
</dbReference>
<evidence type="ECO:0000313" key="8">
    <source>
        <dbReference type="Proteomes" id="UP000807342"/>
    </source>
</evidence>
<dbReference type="Pfam" id="PF00933">
    <property type="entry name" value="Glyco_hydro_3"/>
    <property type="match status" value="1"/>
</dbReference>
<evidence type="ECO:0000256" key="3">
    <source>
        <dbReference type="ARBA" id="ARBA00012744"/>
    </source>
</evidence>
<dbReference type="AlphaFoldDB" id="A0A9P5X9B2"/>
<evidence type="ECO:0000259" key="6">
    <source>
        <dbReference type="PROSITE" id="PS51820"/>
    </source>
</evidence>
<keyword evidence="4 7" id="KW-0378">Hydrolase</keyword>
<dbReference type="PRINTS" id="PR00133">
    <property type="entry name" value="GLHYDRLASE3"/>
</dbReference>
<dbReference type="InterPro" id="IPR017853">
    <property type="entry name" value="GH"/>
</dbReference>
<dbReference type="SMART" id="SM01217">
    <property type="entry name" value="Fn3_like"/>
    <property type="match status" value="1"/>
</dbReference>
<comment type="caution">
    <text evidence="7">The sequence shown here is derived from an EMBL/GenBank/DDBJ whole genome shotgun (WGS) entry which is preliminary data.</text>
</comment>
<dbReference type="InterPro" id="IPR037524">
    <property type="entry name" value="PA14/GLEYA"/>
</dbReference>
<dbReference type="OrthoDB" id="47059at2759"/>
<name>A0A9P5X9B2_9AGAR</name>
<evidence type="ECO:0000256" key="4">
    <source>
        <dbReference type="ARBA" id="ARBA00022801"/>
    </source>
</evidence>
<dbReference type="PANTHER" id="PTHR42715">
    <property type="entry name" value="BETA-GLUCOSIDASE"/>
    <property type="match status" value="1"/>
</dbReference>
<dbReference type="Proteomes" id="UP000807342">
    <property type="component" value="Unassembled WGS sequence"/>
</dbReference>
<dbReference type="InterPro" id="IPR011658">
    <property type="entry name" value="PA14_dom"/>
</dbReference>
<protein>
    <recommendedName>
        <fullName evidence="3">beta-glucosidase</fullName>
        <ecNumber evidence="3">3.2.1.21</ecNumber>
    </recommendedName>
</protein>
<evidence type="ECO:0000256" key="1">
    <source>
        <dbReference type="ARBA" id="ARBA00000448"/>
    </source>
</evidence>
<proteinExistence type="inferred from homology"/>
<dbReference type="Gene3D" id="2.60.40.10">
    <property type="entry name" value="Immunoglobulins"/>
    <property type="match status" value="1"/>
</dbReference>
<gene>
    <name evidence="7" type="ORF">P691DRAFT_804724</name>
</gene>
<dbReference type="InterPro" id="IPR002772">
    <property type="entry name" value="Glyco_hydro_3_C"/>
</dbReference>
<dbReference type="InterPro" id="IPR026891">
    <property type="entry name" value="Fn3-like"/>
</dbReference>